<organism evidence="3 4">
    <name type="scientific">Rhodophyticola porphyridii</name>
    <dbReference type="NCBI Taxonomy" id="1852017"/>
    <lineage>
        <taxon>Bacteria</taxon>
        <taxon>Pseudomonadati</taxon>
        <taxon>Pseudomonadota</taxon>
        <taxon>Alphaproteobacteria</taxon>
        <taxon>Rhodobacterales</taxon>
        <taxon>Roseobacteraceae</taxon>
        <taxon>Rhodophyticola</taxon>
    </lineage>
</organism>
<protein>
    <submittedName>
        <fullName evidence="3">Class D beta-lactamase</fullName>
    </submittedName>
</protein>
<evidence type="ECO:0000313" key="3">
    <source>
        <dbReference type="EMBL" id="RMA43741.1"/>
    </source>
</evidence>
<keyword evidence="1" id="KW-0732">Signal</keyword>
<comment type="caution">
    <text evidence="3">The sequence shown here is derived from an EMBL/GenBank/DDBJ whole genome shotgun (WGS) entry which is preliminary data.</text>
</comment>
<dbReference type="Gene3D" id="3.40.710.10">
    <property type="entry name" value="DD-peptidase/beta-lactamase superfamily"/>
    <property type="match status" value="1"/>
</dbReference>
<gene>
    <name evidence="3" type="ORF">D9R08_02100</name>
</gene>
<dbReference type="Proteomes" id="UP000281343">
    <property type="component" value="Unassembled WGS sequence"/>
</dbReference>
<dbReference type="OrthoDB" id="9762883at2"/>
<feature type="chain" id="PRO_5018105337" evidence="1">
    <location>
        <begin position="28"/>
        <end position="284"/>
    </location>
</feature>
<reference evidence="3 4" key="1">
    <citation type="submission" date="2018-10" db="EMBL/GenBank/DDBJ databases">
        <authorList>
            <person name="Jung H.S."/>
            <person name="Jeon C.O."/>
        </authorList>
    </citation>
    <scope>NUCLEOTIDE SEQUENCE [LARGE SCALE GENOMIC DNA]</scope>
    <source>
        <strain evidence="3 4">MA-7-27</strain>
    </source>
</reference>
<dbReference type="AlphaFoldDB" id="A0A3L9Y4S8"/>
<dbReference type="GO" id="GO:0008658">
    <property type="term" value="F:penicillin binding"/>
    <property type="evidence" value="ECO:0007669"/>
    <property type="project" value="InterPro"/>
</dbReference>
<dbReference type="RefSeq" id="WP_121896332.1">
    <property type="nucleotide sequence ID" value="NZ_RCNT01000001.1"/>
</dbReference>
<feature type="signal peptide" evidence="1">
    <location>
        <begin position="1"/>
        <end position="27"/>
    </location>
</feature>
<evidence type="ECO:0000259" key="2">
    <source>
        <dbReference type="Pfam" id="PF00905"/>
    </source>
</evidence>
<feature type="domain" description="Penicillin-binding protein transpeptidase" evidence="2">
    <location>
        <begin position="67"/>
        <end position="257"/>
    </location>
</feature>
<accession>A0A3L9Y4S8</accession>
<proteinExistence type="predicted"/>
<dbReference type="Pfam" id="PF00905">
    <property type="entry name" value="Transpeptidase"/>
    <property type="match status" value="1"/>
</dbReference>
<evidence type="ECO:0000313" key="4">
    <source>
        <dbReference type="Proteomes" id="UP000281343"/>
    </source>
</evidence>
<keyword evidence="4" id="KW-1185">Reference proteome</keyword>
<dbReference type="EMBL" id="RCNT01000001">
    <property type="protein sequence ID" value="RMA43741.1"/>
    <property type="molecule type" value="Genomic_DNA"/>
</dbReference>
<dbReference type="SUPFAM" id="SSF56601">
    <property type="entry name" value="beta-lactamase/transpeptidase-like"/>
    <property type="match status" value="1"/>
</dbReference>
<sequence length="284" mass="31074">MFALLKQIMRAAFAVACLSGMASPLAAQSRMEIARAPLASEIGAREVSFLARDLETDTDYVLEGSDLTRRHAPWSTFKIPNLLIALESGVAGSLESPYIWDRSRRPAQGFWPPAWRQDQTLGTAFQRSAVWVFRDIAGEVGTGRYRQRLGEWGYGNASIPDGSDDFWLGDTLQISVSEQVAFLERFFAGTLGLSVSTTDALISVSRSGTFGPATLHGKTGSGPVIRGDMGGPFEGWYTGFVLRPDAEPVVFSLYTRADSYAGLESFRQDFAIQLLQTADLLQLN</sequence>
<name>A0A3L9Y4S8_9RHOB</name>
<dbReference type="InterPro" id="IPR001460">
    <property type="entry name" value="PCN-bd_Tpept"/>
</dbReference>
<dbReference type="InterPro" id="IPR012338">
    <property type="entry name" value="Beta-lactam/transpept-like"/>
</dbReference>
<evidence type="ECO:0000256" key="1">
    <source>
        <dbReference type="SAM" id="SignalP"/>
    </source>
</evidence>